<dbReference type="Gene3D" id="1.10.10.10">
    <property type="entry name" value="Winged helix-like DNA-binding domain superfamily/Winged helix DNA-binding domain"/>
    <property type="match status" value="1"/>
</dbReference>
<dbReference type="InterPro" id="IPR036390">
    <property type="entry name" value="WH_DNA-bd_sf"/>
</dbReference>
<protein>
    <submittedName>
        <fullName evidence="5">FadR family transcriptional regulator</fullName>
    </submittedName>
</protein>
<dbReference type="SUPFAM" id="SSF46785">
    <property type="entry name" value="Winged helix' DNA-binding domain"/>
    <property type="match status" value="1"/>
</dbReference>
<dbReference type="PANTHER" id="PTHR43537:SF5">
    <property type="entry name" value="UXU OPERON TRANSCRIPTIONAL REGULATOR"/>
    <property type="match status" value="1"/>
</dbReference>
<keyword evidence="6" id="KW-1185">Reference proteome</keyword>
<gene>
    <name evidence="5" type="ORF">H0A68_00780</name>
</gene>
<dbReference type="Pfam" id="PF00392">
    <property type="entry name" value="GntR"/>
    <property type="match status" value="1"/>
</dbReference>
<dbReference type="RefSeq" id="WP_129967273.1">
    <property type="nucleotide sequence ID" value="NZ_JACCEW010000001.1"/>
</dbReference>
<accession>A0A853F4F9</accession>
<organism evidence="5 6">
    <name type="scientific">Allopusillimonas soli</name>
    <dbReference type="NCBI Taxonomy" id="659016"/>
    <lineage>
        <taxon>Bacteria</taxon>
        <taxon>Pseudomonadati</taxon>
        <taxon>Pseudomonadota</taxon>
        <taxon>Betaproteobacteria</taxon>
        <taxon>Burkholderiales</taxon>
        <taxon>Alcaligenaceae</taxon>
        <taxon>Allopusillimonas</taxon>
    </lineage>
</organism>
<dbReference type="InterPro" id="IPR000524">
    <property type="entry name" value="Tscrpt_reg_HTH_GntR"/>
</dbReference>
<evidence type="ECO:0000313" key="5">
    <source>
        <dbReference type="EMBL" id="NYT35394.1"/>
    </source>
</evidence>
<comment type="caution">
    <text evidence="5">The sequence shown here is derived from an EMBL/GenBank/DDBJ whole genome shotgun (WGS) entry which is preliminary data.</text>
</comment>
<dbReference type="PRINTS" id="PR00035">
    <property type="entry name" value="HTHGNTR"/>
</dbReference>
<sequence>MTSTIKIVRKADDAKQGYDKVFQFLREKLLDGSLRPGDLLLPERELAEHLEVSRPVVREALRALAMIGVVEVRERVGTFVRKPDAAILSDIFAFTLAQDKGVIDDLMQARIAIECQAIRLACKRITPQDLEAVSEALAHIRATIDSPSHGGIADFAFHSAIVRASKSETLIGLYSAMQPLLIKLHRERREVVDVEPDLKAQIIEDHRRIFHALAEKDAESADRQLRDHFSIGDERRYRATIRTALP</sequence>
<dbReference type="PROSITE" id="PS50949">
    <property type="entry name" value="HTH_GNTR"/>
    <property type="match status" value="1"/>
</dbReference>
<proteinExistence type="predicted"/>
<dbReference type="EMBL" id="JACCEW010000001">
    <property type="protein sequence ID" value="NYT35394.1"/>
    <property type="molecule type" value="Genomic_DNA"/>
</dbReference>
<dbReference type="Gene3D" id="1.20.120.530">
    <property type="entry name" value="GntR ligand-binding domain-like"/>
    <property type="match status" value="1"/>
</dbReference>
<feature type="domain" description="HTH gntR-type" evidence="4">
    <location>
        <begin position="15"/>
        <end position="83"/>
    </location>
</feature>
<evidence type="ECO:0000256" key="3">
    <source>
        <dbReference type="ARBA" id="ARBA00023163"/>
    </source>
</evidence>
<dbReference type="SMART" id="SM00345">
    <property type="entry name" value="HTH_GNTR"/>
    <property type="match status" value="1"/>
</dbReference>
<keyword evidence="1" id="KW-0805">Transcription regulation</keyword>
<evidence type="ECO:0000256" key="2">
    <source>
        <dbReference type="ARBA" id="ARBA00023125"/>
    </source>
</evidence>
<dbReference type="CDD" id="cd07377">
    <property type="entry name" value="WHTH_GntR"/>
    <property type="match status" value="1"/>
</dbReference>
<evidence type="ECO:0000259" key="4">
    <source>
        <dbReference type="PROSITE" id="PS50949"/>
    </source>
</evidence>
<dbReference type="Proteomes" id="UP000580517">
    <property type="component" value="Unassembled WGS sequence"/>
</dbReference>
<keyword evidence="2" id="KW-0238">DNA-binding</keyword>
<dbReference type="InterPro" id="IPR036388">
    <property type="entry name" value="WH-like_DNA-bd_sf"/>
</dbReference>
<dbReference type="Pfam" id="PF07729">
    <property type="entry name" value="FCD"/>
    <property type="match status" value="1"/>
</dbReference>
<dbReference type="InterPro" id="IPR011711">
    <property type="entry name" value="GntR_C"/>
</dbReference>
<dbReference type="SMART" id="SM00895">
    <property type="entry name" value="FCD"/>
    <property type="match status" value="1"/>
</dbReference>
<name>A0A853F4F9_9BURK</name>
<keyword evidence="3" id="KW-0804">Transcription</keyword>
<dbReference type="OrthoDB" id="9028214at2"/>
<dbReference type="AlphaFoldDB" id="A0A853F4F9"/>
<evidence type="ECO:0000256" key="1">
    <source>
        <dbReference type="ARBA" id="ARBA00023015"/>
    </source>
</evidence>
<evidence type="ECO:0000313" key="6">
    <source>
        <dbReference type="Proteomes" id="UP000580517"/>
    </source>
</evidence>
<dbReference type="SUPFAM" id="SSF48008">
    <property type="entry name" value="GntR ligand-binding domain-like"/>
    <property type="match status" value="1"/>
</dbReference>
<dbReference type="PANTHER" id="PTHR43537">
    <property type="entry name" value="TRANSCRIPTIONAL REGULATOR, GNTR FAMILY"/>
    <property type="match status" value="1"/>
</dbReference>
<dbReference type="GO" id="GO:0003700">
    <property type="term" value="F:DNA-binding transcription factor activity"/>
    <property type="evidence" value="ECO:0007669"/>
    <property type="project" value="InterPro"/>
</dbReference>
<reference evidence="5 6" key="1">
    <citation type="submission" date="2020-07" db="EMBL/GenBank/DDBJ databases">
        <title>Taxonomic revisions and descriptions of new bacterial species based on genomic comparisons in the high-G+C-content subgroup of the family Alcaligenaceae.</title>
        <authorList>
            <person name="Szabo A."/>
            <person name="Felfoldi T."/>
        </authorList>
    </citation>
    <scope>NUCLEOTIDE SEQUENCE [LARGE SCALE GENOMIC DNA]</scope>
    <source>
        <strain evidence="5 6">DSM 25264</strain>
    </source>
</reference>
<dbReference type="GO" id="GO:0003677">
    <property type="term" value="F:DNA binding"/>
    <property type="evidence" value="ECO:0007669"/>
    <property type="project" value="UniProtKB-KW"/>
</dbReference>
<dbReference type="InterPro" id="IPR008920">
    <property type="entry name" value="TF_FadR/GntR_C"/>
</dbReference>